<dbReference type="NCBIfam" id="NF001862">
    <property type="entry name" value="PRK00601.1"/>
    <property type="match status" value="1"/>
</dbReference>
<keyword evidence="5" id="KW-0479">Metal-binding</keyword>
<keyword evidence="5" id="KW-0460">Magnesium</keyword>
<dbReference type="GO" id="GO:0006226">
    <property type="term" value="P:dUMP biosynthetic process"/>
    <property type="evidence" value="ECO:0007669"/>
    <property type="project" value="UniProtKB-UniRule"/>
</dbReference>
<dbReference type="GO" id="GO:0046081">
    <property type="term" value="P:dUTP catabolic process"/>
    <property type="evidence" value="ECO:0007669"/>
    <property type="project" value="InterPro"/>
</dbReference>
<dbReference type="AlphaFoldDB" id="A0A437MJ87"/>
<protein>
    <recommendedName>
        <fullName evidence="5">Deoxyuridine 5'-triphosphate nucleotidohydrolase</fullName>
        <shortName evidence="5">dUTPase</shortName>
        <ecNumber evidence="5">3.6.1.23</ecNumber>
    </recommendedName>
    <alternativeName>
        <fullName evidence="5">dUTP pyrophosphatase</fullName>
    </alternativeName>
</protein>
<dbReference type="UniPathway" id="UPA00610">
    <property type="reaction ID" value="UER00666"/>
</dbReference>
<sequence>MKILVQRLPHAEGLPLPSYATGGAAAMDLLAAVAAPVTIAPGARALLPTGLCVALPAGHEWQIRPRSGLALKHGIALVNSPGTIDEDYRGEVGIILLNTGAEPFVVERGMRLAQAVLAPVTRGHFEEVAELPSSTRGAGGFGSTGTRP</sequence>
<dbReference type="EMBL" id="SACL01000002">
    <property type="protein sequence ID" value="RVT97689.1"/>
    <property type="molecule type" value="Genomic_DNA"/>
</dbReference>
<comment type="function">
    <text evidence="5">This enzyme is involved in nucleotide metabolism: it produces dUMP, the immediate precursor of thymidine nucleotides and it decreases the intracellular concentration of dUTP so that uracil cannot be incorporated into DNA.</text>
</comment>
<feature type="domain" description="dUTPase-like" evidence="6">
    <location>
        <begin position="15"/>
        <end position="145"/>
    </location>
</feature>
<comment type="caution">
    <text evidence="5">Lacks conserved residue(s) required for the propagation of feature annotation.</text>
</comment>
<name>A0A437MJ87_9PROT</name>
<evidence type="ECO:0000256" key="2">
    <source>
        <dbReference type="ARBA" id="ARBA00022801"/>
    </source>
</evidence>
<comment type="caution">
    <text evidence="7">The sequence shown here is derived from an EMBL/GenBank/DDBJ whole genome shotgun (WGS) entry which is preliminary data.</text>
</comment>
<evidence type="ECO:0000256" key="3">
    <source>
        <dbReference type="ARBA" id="ARBA00023080"/>
    </source>
</evidence>
<dbReference type="OrthoDB" id="9809956at2"/>
<feature type="binding site" evidence="5">
    <location>
        <position position="79"/>
    </location>
    <ligand>
        <name>substrate</name>
    </ligand>
</feature>
<dbReference type="RefSeq" id="WP_127786918.1">
    <property type="nucleotide sequence ID" value="NZ_SACL01000002.1"/>
</dbReference>
<accession>A0A437MJ87</accession>
<comment type="similarity">
    <text evidence="1 5">Belongs to the dUTPase family.</text>
</comment>
<dbReference type="EC" id="3.6.1.23" evidence="5"/>
<evidence type="ECO:0000256" key="4">
    <source>
        <dbReference type="ARBA" id="ARBA00047686"/>
    </source>
</evidence>
<evidence type="ECO:0000259" key="6">
    <source>
        <dbReference type="Pfam" id="PF00692"/>
    </source>
</evidence>
<keyword evidence="3 5" id="KW-0546">Nucleotide metabolism</keyword>
<dbReference type="InterPro" id="IPR033704">
    <property type="entry name" value="dUTPase_trimeric"/>
</dbReference>
<proteinExistence type="inferred from homology"/>
<evidence type="ECO:0000256" key="1">
    <source>
        <dbReference type="ARBA" id="ARBA00006581"/>
    </source>
</evidence>
<dbReference type="InterPro" id="IPR008181">
    <property type="entry name" value="dUTPase"/>
</dbReference>
<dbReference type="Proteomes" id="UP000282957">
    <property type="component" value="Unassembled WGS sequence"/>
</dbReference>
<comment type="cofactor">
    <cofactor evidence="5">
        <name>Mg(2+)</name>
        <dbReference type="ChEBI" id="CHEBI:18420"/>
    </cofactor>
</comment>
<organism evidence="7 8">
    <name type="scientific">Rhodovarius crocodyli</name>
    <dbReference type="NCBI Taxonomy" id="1979269"/>
    <lineage>
        <taxon>Bacteria</taxon>
        <taxon>Pseudomonadati</taxon>
        <taxon>Pseudomonadota</taxon>
        <taxon>Alphaproteobacteria</taxon>
        <taxon>Acetobacterales</taxon>
        <taxon>Roseomonadaceae</taxon>
        <taxon>Rhodovarius</taxon>
    </lineage>
</organism>
<dbReference type="GO" id="GO:0000287">
    <property type="term" value="F:magnesium ion binding"/>
    <property type="evidence" value="ECO:0007669"/>
    <property type="project" value="UniProtKB-UniRule"/>
</dbReference>
<comment type="catalytic activity">
    <reaction evidence="4 5">
        <text>dUTP + H2O = dUMP + diphosphate + H(+)</text>
        <dbReference type="Rhea" id="RHEA:10248"/>
        <dbReference type="ChEBI" id="CHEBI:15377"/>
        <dbReference type="ChEBI" id="CHEBI:15378"/>
        <dbReference type="ChEBI" id="CHEBI:33019"/>
        <dbReference type="ChEBI" id="CHEBI:61555"/>
        <dbReference type="ChEBI" id="CHEBI:246422"/>
        <dbReference type="EC" id="3.6.1.23"/>
    </reaction>
</comment>
<feature type="binding site" evidence="5">
    <location>
        <begin position="83"/>
        <end position="85"/>
    </location>
    <ligand>
        <name>substrate</name>
    </ligand>
</feature>
<evidence type="ECO:0000313" key="7">
    <source>
        <dbReference type="EMBL" id="RVT97689.1"/>
    </source>
</evidence>
<dbReference type="GO" id="GO:0004170">
    <property type="term" value="F:dUTP diphosphatase activity"/>
    <property type="evidence" value="ECO:0007669"/>
    <property type="project" value="UniProtKB-UniRule"/>
</dbReference>
<dbReference type="HAMAP" id="MF_00116">
    <property type="entry name" value="dUTPase_bact"/>
    <property type="match status" value="1"/>
</dbReference>
<comment type="pathway">
    <text evidence="5">Pyrimidine metabolism; dUMP biosynthesis; dUMP from dCTP (dUTP route): step 2/2.</text>
</comment>
<evidence type="ECO:0000256" key="5">
    <source>
        <dbReference type="HAMAP-Rule" id="MF_00116"/>
    </source>
</evidence>
<dbReference type="PANTHER" id="PTHR11241">
    <property type="entry name" value="DEOXYURIDINE 5'-TRIPHOSPHATE NUCLEOTIDOHYDROLASE"/>
    <property type="match status" value="1"/>
</dbReference>
<keyword evidence="8" id="KW-1185">Reference proteome</keyword>
<dbReference type="Pfam" id="PF00692">
    <property type="entry name" value="dUTPase"/>
    <property type="match status" value="1"/>
</dbReference>
<reference evidence="7 8" key="1">
    <citation type="submission" date="2019-01" db="EMBL/GenBank/DDBJ databases">
        <authorList>
            <person name="Chen W.-M."/>
        </authorList>
    </citation>
    <scope>NUCLEOTIDE SEQUENCE [LARGE SCALE GENOMIC DNA]</scope>
    <source>
        <strain evidence="7 8">CCP-6</strain>
    </source>
</reference>
<dbReference type="SUPFAM" id="SSF51283">
    <property type="entry name" value="dUTPase-like"/>
    <property type="match status" value="1"/>
</dbReference>
<dbReference type="Gene3D" id="2.70.40.10">
    <property type="match status" value="1"/>
</dbReference>
<dbReference type="NCBIfam" id="TIGR00576">
    <property type="entry name" value="dut"/>
    <property type="match status" value="1"/>
</dbReference>
<dbReference type="InterPro" id="IPR036157">
    <property type="entry name" value="dUTPase-like_sf"/>
</dbReference>
<feature type="binding site" evidence="5">
    <location>
        <begin position="66"/>
        <end position="68"/>
    </location>
    <ligand>
        <name>substrate</name>
    </ligand>
</feature>
<evidence type="ECO:0000313" key="8">
    <source>
        <dbReference type="Proteomes" id="UP000282957"/>
    </source>
</evidence>
<dbReference type="PANTHER" id="PTHR11241:SF0">
    <property type="entry name" value="DEOXYURIDINE 5'-TRIPHOSPHATE NUCLEOTIDOHYDROLASE"/>
    <property type="match status" value="1"/>
</dbReference>
<keyword evidence="2 5" id="KW-0378">Hydrolase</keyword>
<dbReference type="CDD" id="cd07557">
    <property type="entry name" value="trimeric_dUTPase"/>
    <property type="match status" value="1"/>
</dbReference>
<dbReference type="InterPro" id="IPR029054">
    <property type="entry name" value="dUTPase-like"/>
</dbReference>
<gene>
    <name evidence="5" type="primary">dut</name>
    <name evidence="7" type="ORF">EOD42_07705</name>
</gene>